<reference evidence="3" key="1">
    <citation type="journal article" date="2013" name="Environ. Microbiol.">
        <title>Seasonally variable intestinal metagenomes of the red palm weevil (Rhynchophorus ferrugineus).</title>
        <authorList>
            <person name="Jia S."/>
            <person name="Zhang X."/>
            <person name="Zhang G."/>
            <person name="Yin A."/>
            <person name="Zhang S."/>
            <person name="Li F."/>
            <person name="Wang L."/>
            <person name="Zhao D."/>
            <person name="Yun Q."/>
            <person name="Tala"/>
            <person name="Wang J."/>
            <person name="Sun G."/>
            <person name="Baabdullah M."/>
            <person name="Yu X."/>
            <person name="Hu S."/>
            <person name="Al-Mssallem I.S."/>
            <person name="Yu J."/>
        </authorList>
    </citation>
    <scope>NUCLEOTIDE SEQUENCE</scope>
</reference>
<dbReference type="EMBL" id="KF120130">
    <property type="protein sequence ID" value="AIA87399.1"/>
    <property type="molecule type" value="Genomic_DNA"/>
</dbReference>
<keyword evidence="2" id="KW-0808">Transferase</keyword>
<dbReference type="AlphaFoldDB" id="A0A060BWU5"/>
<dbReference type="GO" id="GO:0000032">
    <property type="term" value="P:cell wall mannoprotein biosynthetic process"/>
    <property type="evidence" value="ECO:0007669"/>
    <property type="project" value="TreeGrafter"/>
</dbReference>
<dbReference type="Gene3D" id="3.90.550.10">
    <property type="entry name" value="Spore Coat Polysaccharide Biosynthesis Protein SpsA, Chain A"/>
    <property type="match status" value="1"/>
</dbReference>
<accession>A0A060BWU5</accession>
<evidence type="ECO:0000256" key="2">
    <source>
        <dbReference type="ARBA" id="ARBA00022679"/>
    </source>
</evidence>
<proteinExistence type="inferred from homology"/>
<dbReference type="SUPFAM" id="SSF53448">
    <property type="entry name" value="Nucleotide-diphospho-sugar transferases"/>
    <property type="match status" value="1"/>
</dbReference>
<dbReference type="PANTHER" id="PTHR31121">
    <property type="entry name" value="ALPHA-1,2 MANNOSYLTRANSFERASE KTR1"/>
    <property type="match status" value="1"/>
</dbReference>
<protein>
    <submittedName>
        <fullName evidence="3">Glyco_transf_15</fullName>
    </submittedName>
</protein>
<evidence type="ECO:0000256" key="1">
    <source>
        <dbReference type="ARBA" id="ARBA00007677"/>
    </source>
</evidence>
<dbReference type="GO" id="GO:0006487">
    <property type="term" value="P:protein N-linked glycosylation"/>
    <property type="evidence" value="ECO:0007669"/>
    <property type="project" value="TreeGrafter"/>
</dbReference>
<feature type="non-terminal residue" evidence="3">
    <location>
        <position position="1"/>
    </location>
</feature>
<comment type="similarity">
    <text evidence="1">Belongs to the glycosyltransferase 15 family.</text>
</comment>
<dbReference type="GO" id="GO:0016020">
    <property type="term" value="C:membrane"/>
    <property type="evidence" value="ECO:0007669"/>
    <property type="project" value="InterPro"/>
</dbReference>
<dbReference type="InterPro" id="IPR002685">
    <property type="entry name" value="Glyco_trans_15"/>
</dbReference>
<dbReference type="GO" id="GO:0000026">
    <property type="term" value="F:alpha-1,2-mannosyltransferase activity"/>
    <property type="evidence" value="ECO:0007669"/>
    <property type="project" value="TreeGrafter"/>
</dbReference>
<evidence type="ECO:0000313" key="3">
    <source>
        <dbReference type="EMBL" id="AIA87399.1"/>
    </source>
</evidence>
<dbReference type="GO" id="GO:0005794">
    <property type="term" value="C:Golgi apparatus"/>
    <property type="evidence" value="ECO:0007669"/>
    <property type="project" value="TreeGrafter"/>
</dbReference>
<dbReference type="Pfam" id="PF01793">
    <property type="entry name" value="Glyco_transf_15"/>
    <property type="match status" value="1"/>
</dbReference>
<dbReference type="PANTHER" id="PTHR31121:SF6">
    <property type="entry name" value="ALPHA-1,2 MANNOSYLTRANSFERASE KTR1"/>
    <property type="match status" value="1"/>
</dbReference>
<sequence>SGFFFDHPLLEGFDYYWRVEPDVSFYCTLERDPFRDMVESDAAYGWNILAYEIMETIPNLWSTVEEFKRRRPDLVDPRGVEPALMKVFRRLGRDDNNKRTRFSYEVYSGLHFWSNFEIGKIAWYKSAAYQAFFKFLDDSGGFSTSA</sequence>
<organism evidence="3">
    <name type="scientific">uncultured Cryptococcus</name>
    <dbReference type="NCBI Taxonomy" id="526442"/>
    <lineage>
        <taxon>Eukaryota</taxon>
        <taxon>Fungi</taxon>
        <taxon>Dikarya</taxon>
        <taxon>Basidiomycota</taxon>
        <taxon>Agaricomycotina</taxon>
        <taxon>Tremellomycetes</taxon>
        <taxon>environmental samples</taxon>
    </lineage>
</organism>
<feature type="non-terminal residue" evidence="3">
    <location>
        <position position="146"/>
    </location>
</feature>
<name>A0A060BWU5_9TREE</name>
<dbReference type="InterPro" id="IPR029044">
    <property type="entry name" value="Nucleotide-diphossugar_trans"/>
</dbReference>